<name>A0AAD5TCC7_9FUNG</name>
<dbReference type="Proteomes" id="UP001211907">
    <property type="component" value="Unassembled WGS sequence"/>
</dbReference>
<sequence length="118" mass="12587">MLTSITTSINLARTKSIASTTASEVNTYGKIITTNGGSSVARKHPQPQSPSSAALIHARRPSAVRSLFGRAVDTPEPSSFINSSLDSDIDMAECQCRACGSGHCECVTKNQKWENLCE</sequence>
<comment type="caution">
    <text evidence="2">The sequence shown here is derived from an EMBL/GenBank/DDBJ whole genome shotgun (WGS) entry which is preliminary data.</text>
</comment>
<accession>A0AAD5TCC7</accession>
<dbReference type="EMBL" id="JADGJH010000211">
    <property type="protein sequence ID" value="KAJ3133670.1"/>
    <property type="molecule type" value="Genomic_DNA"/>
</dbReference>
<proteinExistence type="predicted"/>
<protein>
    <submittedName>
        <fullName evidence="2">Uncharacterized protein</fullName>
    </submittedName>
</protein>
<gene>
    <name evidence="2" type="ORF">HK100_004217</name>
</gene>
<evidence type="ECO:0000313" key="3">
    <source>
        <dbReference type="Proteomes" id="UP001211907"/>
    </source>
</evidence>
<evidence type="ECO:0000313" key="2">
    <source>
        <dbReference type="EMBL" id="KAJ3133670.1"/>
    </source>
</evidence>
<keyword evidence="3" id="KW-1185">Reference proteome</keyword>
<feature type="region of interest" description="Disordered" evidence="1">
    <location>
        <begin position="35"/>
        <end position="56"/>
    </location>
</feature>
<dbReference type="AlphaFoldDB" id="A0AAD5TCC7"/>
<evidence type="ECO:0000256" key="1">
    <source>
        <dbReference type="SAM" id="MobiDB-lite"/>
    </source>
</evidence>
<reference evidence="2" key="1">
    <citation type="submission" date="2020-05" db="EMBL/GenBank/DDBJ databases">
        <title>Phylogenomic resolution of chytrid fungi.</title>
        <authorList>
            <person name="Stajich J.E."/>
            <person name="Amses K."/>
            <person name="Simmons R."/>
            <person name="Seto K."/>
            <person name="Myers J."/>
            <person name="Bonds A."/>
            <person name="Quandt C.A."/>
            <person name="Barry K."/>
            <person name="Liu P."/>
            <person name="Grigoriev I."/>
            <person name="Longcore J.E."/>
            <person name="James T.Y."/>
        </authorList>
    </citation>
    <scope>NUCLEOTIDE SEQUENCE</scope>
    <source>
        <strain evidence="2">JEL0513</strain>
    </source>
</reference>
<organism evidence="2 3">
    <name type="scientific">Physocladia obscura</name>
    <dbReference type="NCBI Taxonomy" id="109957"/>
    <lineage>
        <taxon>Eukaryota</taxon>
        <taxon>Fungi</taxon>
        <taxon>Fungi incertae sedis</taxon>
        <taxon>Chytridiomycota</taxon>
        <taxon>Chytridiomycota incertae sedis</taxon>
        <taxon>Chytridiomycetes</taxon>
        <taxon>Chytridiales</taxon>
        <taxon>Chytriomycetaceae</taxon>
        <taxon>Physocladia</taxon>
    </lineage>
</organism>